<dbReference type="EMBL" id="VBAP01000174">
    <property type="protein sequence ID" value="TMI69866.1"/>
    <property type="molecule type" value="Genomic_DNA"/>
</dbReference>
<keyword evidence="5 9" id="KW-0812">Transmembrane</keyword>
<dbReference type="AlphaFoldDB" id="A0A537IF40"/>
<dbReference type="CDD" id="cd06579">
    <property type="entry name" value="TM_PBP1_transp_AraH_like"/>
    <property type="match status" value="1"/>
</dbReference>
<name>A0A537IF40_9BACT</name>
<feature type="transmembrane region" description="Helical" evidence="9">
    <location>
        <begin position="206"/>
        <end position="224"/>
    </location>
</feature>
<protein>
    <recommendedName>
        <fullName evidence="8">Autoinducer 2 import system permease protein LsrD</fullName>
    </recommendedName>
</protein>
<dbReference type="InterPro" id="IPR001851">
    <property type="entry name" value="ABC_transp_permease"/>
</dbReference>
<comment type="caution">
    <text evidence="10">The sequence shown here is derived from an EMBL/GenBank/DDBJ whole genome shotgun (WGS) entry which is preliminary data.</text>
</comment>
<feature type="transmembrane region" description="Helical" evidence="9">
    <location>
        <begin position="286"/>
        <end position="308"/>
    </location>
</feature>
<dbReference type="GO" id="GO:0022857">
    <property type="term" value="F:transmembrane transporter activity"/>
    <property type="evidence" value="ECO:0007669"/>
    <property type="project" value="InterPro"/>
</dbReference>
<keyword evidence="7 9" id="KW-0472">Membrane</keyword>
<evidence type="ECO:0000256" key="3">
    <source>
        <dbReference type="ARBA" id="ARBA00022475"/>
    </source>
</evidence>
<feature type="transmembrane region" description="Helical" evidence="9">
    <location>
        <begin position="112"/>
        <end position="136"/>
    </location>
</feature>
<keyword evidence="6 9" id="KW-1133">Transmembrane helix</keyword>
<evidence type="ECO:0000313" key="11">
    <source>
        <dbReference type="Proteomes" id="UP000318834"/>
    </source>
</evidence>
<dbReference type="Pfam" id="PF02653">
    <property type="entry name" value="BPD_transp_2"/>
    <property type="match status" value="1"/>
</dbReference>
<evidence type="ECO:0000313" key="10">
    <source>
        <dbReference type="EMBL" id="TMI69866.1"/>
    </source>
</evidence>
<organism evidence="10 11">
    <name type="scientific">Candidatus Segetimicrobium genomatis</name>
    <dbReference type="NCBI Taxonomy" id="2569760"/>
    <lineage>
        <taxon>Bacteria</taxon>
        <taxon>Bacillati</taxon>
        <taxon>Candidatus Sysuimicrobiota</taxon>
        <taxon>Candidatus Sysuimicrobiia</taxon>
        <taxon>Candidatus Sysuimicrobiales</taxon>
        <taxon>Candidatus Segetimicrobiaceae</taxon>
        <taxon>Candidatus Segetimicrobium</taxon>
    </lineage>
</organism>
<feature type="transmembrane region" description="Helical" evidence="9">
    <location>
        <begin position="31"/>
        <end position="52"/>
    </location>
</feature>
<dbReference type="PANTHER" id="PTHR32196:SF71">
    <property type="entry name" value="AUTOINDUCER 2 IMPORT SYSTEM PERMEASE PROTEIN LSRD"/>
    <property type="match status" value="1"/>
</dbReference>
<keyword evidence="4" id="KW-0997">Cell inner membrane</keyword>
<accession>A0A537IF40</accession>
<dbReference type="Proteomes" id="UP000318834">
    <property type="component" value="Unassembled WGS sequence"/>
</dbReference>
<evidence type="ECO:0000256" key="1">
    <source>
        <dbReference type="ARBA" id="ARBA00004651"/>
    </source>
</evidence>
<reference evidence="10 11" key="1">
    <citation type="journal article" date="2019" name="Nat. Microbiol.">
        <title>Mediterranean grassland soil C-N compound turnover is dependent on rainfall and depth, and is mediated by genomically divergent microorganisms.</title>
        <authorList>
            <person name="Diamond S."/>
            <person name="Andeer P.F."/>
            <person name="Li Z."/>
            <person name="Crits-Christoph A."/>
            <person name="Burstein D."/>
            <person name="Anantharaman K."/>
            <person name="Lane K.R."/>
            <person name="Thomas B.C."/>
            <person name="Pan C."/>
            <person name="Northen T.R."/>
            <person name="Banfield J.F."/>
        </authorList>
    </citation>
    <scope>NUCLEOTIDE SEQUENCE [LARGE SCALE GENOMIC DNA]</scope>
    <source>
        <strain evidence="10">NP_8</strain>
    </source>
</reference>
<evidence type="ECO:0000256" key="9">
    <source>
        <dbReference type="SAM" id="Phobius"/>
    </source>
</evidence>
<evidence type="ECO:0000256" key="2">
    <source>
        <dbReference type="ARBA" id="ARBA00022448"/>
    </source>
</evidence>
<evidence type="ECO:0000256" key="8">
    <source>
        <dbReference type="ARBA" id="ARBA00039381"/>
    </source>
</evidence>
<sequence>MRWEIGLVFALVAVIVFGIEASSQFLTSINLFYLNLSIGEIAIMTLPMTLLIVTGEIDLSVASMLGMSSALVGDLYSRGWSMPLVIASVLAVGAAAGCFNGFLVTRVGLPSLAVTIGTLTLYRGIAVVVLGPSTVSSFPTKYTNIGVNALPHTGGYVSYSVGSFILLAVVFGIVLHATPFGRSLFAMGANAEAARYAGIRVKRTKLILFVVSGMVCALAGILYTFRLSTAVQDNGIGLELSVVTIVLLGGVSIFGGRGSIVGVVLAIAVFAGLQSALFLTNFEQRAMGVVTGTLLLLSVLIPNLSAFVQRGRDVLRRRELGGAGRAPAREAAS</sequence>
<keyword evidence="2" id="KW-0813">Transport</keyword>
<proteinExistence type="predicted"/>
<evidence type="ECO:0000256" key="6">
    <source>
        <dbReference type="ARBA" id="ARBA00022989"/>
    </source>
</evidence>
<feature type="transmembrane region" description="Helical" evidence="9">
    <location>
        <begin position="261"/>
        <end position="280"/>
    </location>
</feature>
<comment type="subcellular location">
    <subcellularLocation>
        <location evidence="1">Cell membrane</location>
        <topology evidence="1">Multi-pass membrane protein</topology>
    </subcellularLocation>
</comment>
<dbReference type="PANTHER" id="PTHR32196">
    <property type="entry name" value="ABC TRANSPORTER PERMEASE PROTEIN YPHD-RELATED-RELATED"/>
    <property type="match status" value="1"/>
</dbReference>
<evidence type="ECO:0000256" key="7">
    <source>
        <dbReference type="ARBA" id="ARBA00023136"/>
    </source>
</evidence>
<feature type="transmembrane region" description="Helical" evidence="9">
    <location>
        <begin position="82"/>
        <end position="105"/>
    </location>
</feature>
<gene>
    <name evidence="10" type="ORF">E6H05_14400</name>
</gene>
<dbReference type="GO" id="GO:0005886">
    <property type="term" value="C:plasma membrane"/>
    <property type="evidence" value="ECO:0007669"/>
    <property type="project" value="UniProtKB-SubCell"/>
</dbReference>
<feature type="transmembrane region" description="Helical" evidence="9">
    <location>
        <begin position="156"/>
        <end position="177"/>
    </location>
</feature>
<keyword evidence="3" id="KW-1003">Cell membrane</keyword>
<feature type="transmembrane region" description="Helical" evidence="9">
    <location>
        <begin position="236"/>
        <end position="254"/>
    </location>
</feature>
<evidence type="ECO:0000256" key="5">
    <source>
        <dbReference type="ARBA" id="ARBA00022692"/>
    </source>
</evidence>
<evidence type="ECO:0000256" key="4">
    <source>
        <dbReference type="ARBA" id="ARBA00022519"/>
    </source>
</evidence>